<keyword evidence="2" id="KW-1185">Reference proteome</keyword>
<proteinExistence type="predicted"/>
<keyword evidence="1" id="KW-0645">Protease</keyword>
<evidence type="ECO:0000313" key="1">
    <source>
        <dbReference type="EMBL" id="MDN3723287.1"/>
    </source>
</evidence>
<dbReference type="CDD" id="cd05483">
    <property type="entry name" value="retropepsin_like_bacteria"/>
    <property type="match status" value="1"/>
</dbReference>
<dbReference type="GO" id="GO:0006508">
    <property type="term" value="P:proteolysis"/>
    <property type="evidence" value="ECO:0007669"/>
    <property type="project" value="UniProtKB-KW"/>
</dbReference>
<name>A0ABT8DDH3_9FLAO</name>
<sequence length="144" mass="16209">MQLRNFLEKQGFFRIPLKKLATGHYLFSAKINQVLGDFILDTGASTSCVGFKHSAHFLLISEESIIKAAGAGAINMETMLSRNNAFKIQHWEIKNMDFVLFDLSHVNEALAQVNEGPVHGIIGADFLKHHRAVIDYGRNCFYIK</sequence>
<reference evidence="1 2" key="1">
    <citation type="submission" date="2023-06" db="EMBL/GenBank/DDBJ databases">
        <authorList>
            <person name="Ye Y.-Q."/>
            <person name="Du Z.-J."/>
        </authorList>
    </citation>
    <scope>NUCLEOTIDE SEQUENCE [LARGE SCALE GENOMIC DNA]</scope>
    <source>
        <strain evidence="1 2">SDUM287046</strain>
    </source>
</reference>
<evidence type="ECO:0000313" key="2">
    <source>
        <dbReference type="Proteomes" id="UP001244787"/>
    </source>
</evidence>
<comment type="caution">
    <text evidence="1">The sequence shown here is derived from an EMBL/GenBank/DDBJ whole genome shotgun (WGS) entry which is preliminary data.</text>
</comment>
<dbReference type="Proteomes" id="UP001244787">
    <property type="component" value="Unassembled WGS sequence"/>
</dbReference>
<dbReference type="Gene3D" id="2.40.70.10">
    <property type="entry name" value="Acid Proteases"/>
    <property type="match status" value="1"/>
</dbReference>
<organism evidence="1 2">
    <name type="scientific">Aequorivita aurantiaca</name>
    <dbReference type="NCBI Taxonomy" id="3053356"/>
    <lineage>
        <taxon>Bacteria</taxon>
        <taxon>Pseudomonadati</taxon>
        <taxon>Bacteroidota</taxon>
        <taxon>Flavobacteriia</taxon>
        <taxon>Flavobacteriales</taxon>
        <taxon>Flavobacteriaceae</taxon>
        <taxon>Aequorivita</taxon>
    </lineage>
</organism>
<accession>A0ABT8DDH3</accession>
<dbReference type="EMBL" id="JAUGQQ010000001">
    <property type="protein sequence ID" value="MDN3723287.1"/>
    <property type="molecule type" value="Genomic_DNA"/>
</dbReference>
<keyword evidence="1" id="KW-0378">Hydrolase</keyword>
<gene>
    <name evidence="1" type="ORF">QRD02_02745</name>
</gene>
<dbReference type="SUPFAM" id="SSF50630">
    <property type="entry name" value="Acid proteases"/>
    <property type="match status" value="1"/>
</dbReference>
<dbReference type="GO" id="GO:0008233">
    <property type="term" value="F:peptidase activity"/>
    <property type="evidence" value="ECO:0007669"/>
    <property type="project" value="UniProtKB-KW"/>
</dbReference>
<protein>
    <submittedName>
        <fullName evidence="1">Aspartyl protease family protein</fullName>
    </submittedName>
</protein>
<dbReference type="RefSeq" id="WP_290253362.1">
    <property type="nucleotide sequence ID" value="NZ_JAUGQQ010000001.1"/>
</dbReference>
<dbReference type="InterPro" id="IPR034122">
    <property type="entry name" value="Retropepsin-like_bacterial"/>
</dbReference>
<dbReference type="Pfam" id="PF13650">
    <property type="entry name" value="Asp_protease_2"/>
    <property type="match status" value="1"/>
</dbReference>
<dbReference type="InterPro" id="IPR021109">
    <property type="entry name" value="Peptidase_aspartic_dom_sf"/>
</dbReference>